<reference evidence="1 2" key="1">
    <citation type="journal article" date="2015" name="Nature">
        <title>rRNA introns, odd ribosomes, and small enigmatic genomes across a large radiation of phyla.</title>
        <authorList>
            <person name="Brown C.T."/>
            <person name="Hug L.A."/>
            <person name="Thomas B.C."/>
            <person name="Sharon I."/>
            <person name="Castelle C.J."/>
            <person name="Singh A."/>
            <person name="Wilkins M.J."/>
            <person name="Williams K.H."/>
            <person name="Banfield J.F."/>
        </authorList>
    </citation>
    <scope>NUCLEOTIDE SEQUENCE [LARGE SCALE GENOMIC DNA]</scope>
</reference>
<sequence length="146" mass="17175">MARVSKYKLRDDVLDKLFGLFFEIIGNQDDRKEFNEIINGVFSYNERIVFAKRIAIIYLLLKNIDFHNICMALNVSSATVAKFKLLIEDKNDGLIKAFDNIIIRDKTKEIIDDFFNTIFAPGKYGVNWKIAWERKRESERKKQFGI</sequence>
<dbReference type="GO" id="GO:0043565">
    <property type="term" value="F:sequence-specific DNA binding"/>
    <property type="evidence" value="ECO:0007669"/>
    <property type="project" value="InterPro"/>
</dbReference>
<dbReference type="Proteomes" id="UP000034045">
    <property type="component" value="Unassembled WGS sequence"/>
</dbReference>
<dbReference type="InterPro" id="IPR038116">
    <property type="entry name" value="TrpR-like_sf"/>
</dbReference>
<gene>
    <name evidence="1" type="ORF">UR42_C0007G0004</name>
</gene>
<evidence type="ECO:0000313" key="1">
    <source>
        <dbReference type="EMBL" id="KKP52409.1"/>
    </source>
</evidence>
<organism evidence="1 2">
    <name type="scientific">Candidatus Roizmanbacteria bacterium GW2011_GWA2_33_33</name>
    <dbReference type="NCBI Taxonomy" id="1618476"/>
    <lineage>
        <taxon>Bacteria</taxon>
        <taxon>Candidatus Roizmaniibacteriota</taxon>
    </lineage>
</organism>
<name>A0A0G0A6N4_9BACT</name>
<protein>
    <recommendedName>
        <fullName evidence="3">TrpR like protein, YerC/YecD</fullName>
    </recommendedName>
</protein>
<dbReference type="InterPro" id="IPR000831">
    <property type="entry name" value="Trp_repress"/>
</dbReference>
<dbReference type="Pfam" id="PF01371">
    <property type="entry name" value="Trp_repressor"/>
    <property type="match status" value="1"/>
</dbReference>
<evidence type="ECO:0000313" key="2">
    <source>
        <dbReference type="Proteomes" id="UP000034045"/>
    </source>
</evidence>
<dbReference type="InterPro" id="IPR010921">
    <property type="entry name" value="Trp_repressor/repl_initiator"/>
</dbReference>
<dbReference type="GO" id="GO:0003700">
    <property type="term" value="F:DNA-binding transcription factor activity"/>
    <property type="evidence" value="ECO:0007669"/>
    <property type="project" value="InterPro"/>
</dbReference>
<dbReference type="Gene3D" id="1.10.1270.10">
    <property type="entry name" value="TrpR-like"/>
    <property type="match status" value="1"/>
</dbReference>
<comment type="caution">
    <text evidence="1">The sequence shown here is derived from an EMBL/GenBank/DDBJ whole genome shotgun (WGS) entry which is preliminary data.</text>
</comment>
<dbReference type="EMBL" id="LBPD01000007">
    <property type="protein sequence ID" value="KKP52409.1"/>
    <property type="molecule type" value="Genomic_DNA"/>
</dbReference>
<proteinExistence type="predicted"/>
<accession>A0A0G0A6N4</accession>
<dbReference type="SUPFAM" id="SSF48295">
    <property type="entry name" value="TrpR-like"/>
    <property type="match status" value="1"/>
</dbReference>
<dbReference type="AlphaFoldDB" id="A0A0G0A6N4"/>
<evidence type="ECO:0008006" key="3">
    <source>
        <dbReference type="Google" id="ProtNLM"/>
    </source>
</evidence>